<protein>
    <submittedName>
        <fullName evidence="2">Uncharacterized protein</fullName>
    </submittedName>
</protein>
<keyword evidence="1" id="KW-0472">Membrane</keyword>
<dbReference type="Gene3D" id="1.20.1250.20">
    <property type="entry name" value="MFS general substrate transporter like domains"/>
    <property type="match status" value="1"/>
</dbReference>
<feature type="transmembrane region" description="Helical" evidence="1">
    <location>
        <begin position="81"/>
        <end position="99"/>
    </location>
</feature>
<keyword evidence="1" id="KW-0812">Transmembrane</keyword>
<evidence type="ECO:0000256" key="1">
    <source>
        <dbReference type="SAM" id="Phobius"/>
    </source>
</evidence>
<dbReference type="OrthoDB" id="62987at2759"/>
<sequence>MTVSREGILSYCAAAVGFRLISSAFNFYYVKVFLNIYHIEEYWFQVAQVSYLIWNAINDPLFAYIQDSTNWKFTKTRRESILYCGPLFALSFLVPWIPWGDSNTIVGLHLIASLFLWDTMFTFMGLAMCALFTELSQEPEDRIALTRYAQIASIIGSPSIMLLEFTSDNLHYFRAFQMTTVLIAFCSWLLFLYSGLHAHTKYDLKKMKREDGDISHEKNMNESFWKQTCQILSDRNFIAFVITNFFHGLHKAFLSGFMVIVCDQLISDEVISSSIRKTFYGAIGILSTVIVIMGAPLLRKYSYFKVIRCSYVYTVLAGLVMFCIGHNHPWCLMLFLLMDSCASGATFGLFNMPLADIADENKRKYMRKHPISSMVFGTNALITKPAFSLSPMFAVSILNSYGYNELKDKTIVATPELKQVMFTLICWYPIIVGIIQFTSWSFYRVRSNKDEINL</sequence>
<feature type="transmembrane region" description="Helical" evidence="1">
    <location>
        <begin position="7"/>
        <end position="30"/>
    </location>
</feature>
<dbReference type="InterPro" id="IPR036259">
    <property type="entry name" value="MFS_trans_sf"/>
</dbReference>
<name>A0A8S3TAX6_MYTED</name>
<keyword evidence="1" id="KW-1133">Transmembrane helix</keyword>
<proteinExistence type="predicted"/>
<dbReference type="Proteomes" id="UP000683360">
    <property type="component" value="Unassembled WGS sequence"/>
</dbReference>
<feature type="transmembrane region" description="Helical" evidence="1">
    <location>
        <begin position="105"/>
        <end position="133"/>
    </location>
</feature>
<feature type="transmembrane region" description="Helical" evidence="1">
    <location>
        <begin position="145"/>
        <end position="163"/>
    </location>
</feature>
<dbReference type="Pfam" id="PF13347">
    <property type="entry name" value="MFS_2"/>
    <property type="match status" value="1"/>
</dbReference>
<dbReference type="AlphaFoldDB" id="A0A8S3TAX6"/>
<feature type="transmembrane region" description="Helical" evidence="1">
    <location>
        <begin position="333"/>
        <end position="354"/>
    </location>
</feature>
<dbReference type="PANTHER" id="PTHR28658:SF1">
    <property type="entry name" value="MAJOR FACILITATOR SUPERFAMILY DOMAIN CONTAINING 13B"/>
    <property type="match status" value="1"/>
</dbReference>
<reference evidence="2" key="1">
    <citation type="submission" date="2021-03" db="EMBL/GenBank/DDBJ databases">
        <authorList>
            <person name="Bekaert M."/>
        </authorList>
    </citation>
    <scope>NUCLEOTIDE SEQUENCE</scope>
</reference>
<evidence type="ECO:0000313" key="3">
    <source>
        <dbReference type="Proteomes" id="UP000683360"/>
    </source>
</evidence>
<comment type="caution">
    <text evidence="2">The sequence shown here is derived from an EMBL/GenBank/DDBJ whole genome shotgun (WGS) entry which is preliminary data.</text>
</comment>
<feature type="transmembrane region" description="Helical" evidence="1">
    <location>
        <begin position="310"/>
        <end position="327"/>
    </location>
</feature>
<dbReference type="InterPro" id="IPR040035">
    <property type="entry name" value="TMEM180"/>
</dbReference>
<feature type="transmembrane region" description="Helical" evidence="1">
    <location>
        <begin position="375"/>
        <end position="401"/>
    </location>
</feature>
<feature type="transmembrane region" description="Helical" evidence="1">
    <location>
        <begin position="237"/>
        <end position="259"/>
    </location>
</feature>
<dbReference type="SUPFAM" id="SSF103473">
    <property type="entry name" value="MFS general substrate transporter"/>
    <property type="match status" value="1"/>
</dbReference>
<dbReference type="PANTHER" id="PTHR28658">
    <property type="entry name" value="TRANSMEMBRANE PROTEIN 180"/>
    <property type="match status" value="1"/>
</dbReference>
<feature type="transmembrane region" description="Helical" evidence="1">
    <location>
        <begin position="175"/>
        <end position="196"/>
    </location>
</feature>
<evidence type="ECO:0000313" key="2">
    <source>
        <dbReference type="EMBL" id="CAG2230917.1"/>
    </source>
</evidence>
<dbReference type="EMBL" id="CAJPWZ010002116">
    <property type="protein sequence ID" value="CAG2230917.1"/>
    <property type="molecule type" value="Genomic_DNA"/>
</dbReference>
<feature type="transmembrane region" description="Helical" evidence="1">
    <location>
        <begin position="279"/>
        <end position="298"/>
    </location>
</feature>
<feature type="transmembrane region" description="Helical" evidence="1">
    <location>
        <begin position="421"/>
        <end position="443"/>
    </location>
</feature>
<keyword evidence="3" id="KW-1185">Reference proteome</keyword>
<organism evidence="2 3">
    <name type="scientific">Mytilus edulis</name>
    <name type="common">Blue mussel</name>
    <dbReference type="NCBI Taxonomy" id="6550"/>
    <lineage>
        <taxon>Eukaryota</taxon>
        <taxon>Metazoa</taxon>
        <taxon>Spiralia</taxon>
        <taxon>Lophotrochozoa</taxon>
        <taxon>Mollusca</taxon>
        <taxon>Bivalvia</taxon>
        <taxon>Autobranchia</taxon>
        <taxon>Pteriomorphia</taxon>
        <taxon>Mytilida</taxon>
        <taxon>Mytiloidea</taxon>
        <taxon>Mytilidae</taxon>
        <taxon>Mytilinae</taxon>
        <taxon>Mytilus</taxon>
    </lineage>
</organism>
<accession>A0A8S3TAX6</accession>
<gene>
    <name evidence="2" type="ORF">MEDL_43726</name>
</gene>